<evidence type="ECO:0000256" key="1">
    <source>
        <dbReference type="ARBA" id="ARBA00004141"/>
    </source>
</evidence>
<dbReference type="PANTHER" id="PTHR43077:SF10">
    <property type="entry name" value="TRANSPORT PERMEASE PROTEIN"/>
    <property type="match status" value="1"/>
</dbReference>
<dbReference type="PANTHER" id="PTHR43077">
    <property type="entry name" value="TRANSPORT PERMEASE YVFS-RELATED"/>
    <property type="match status" value="1"/>
</dbReference>
<dbReference type="GO" id="GO:0016020">
    <property type="term" value="C:membrane"/>
    <property type="evidence" value="ECO:0007669"/>
    <property type="project" value="UniProtKB-SubCell"/>
</dbReference>
<organism evidence="7 8">
    <name type="scientific">Neocallimastix californiae</name>
    <dbReference type="NCBI Taxonomy" id="1754190"/>
    <lineage>
        <taxon>Eukaryota</taxon>
        <taxon>Fungi</taxon>
        <taxon>Fungi incertae sedis</taxon>
        <taxon>Chytridiomycota</taxon>
        <taxon>Chytridiomycota incertae sedis</taxon>
        <taxon>Neocallimastigomycetes</taxon>
        <taxon>Neocallimastigales</taxon>
        <taxon>Neocallimastigaceae</taxon>
        <taxon>Neocallimastix</taxon>
    </lineage>
</organism>
<dbReference type="AlphaFoldDB" id="A0A1Y2FTC0"/>
<dbReference type="Gene3D" id="3.40.1710.10">
    <property type="entry name" value="abc type-2 transporter like domain"/>
    <property type="match status" value="1"/>
</dbReference>
<dbReference type="EMBL" id="MCOG01000002">
    <property type="protein sequence ID" value="ORY86436.1"/>
    <property type="molecule type" value="Genomic_DNA"/>
</dbReference>
<evidence type="ECO:0000256" key="3">
    <source>
        <dbReference type="ARBA" id="ARBA00022989"/>
    </source>
</evidence>
<proteinExistence type="predicted"/>
<evidence type="ECO:0000313" key="8">
    <source>
        <dbReference type="Proteomes" id="UP000193920"/>
    </source>
</evidence>
<dbReference type="InterPro" id="IPR051328">
    <property type="entry name" value="T7SS_ABC-Transporter"/>
</dbReference>
<evidence type="ECO:0000259" key="6">
    <source>
        <dbReference type="Pfam" id="PF12698"/>
    </source>
</evidence>
<dbReference type="Proteomes" id="UP000193920">
    <property type="component" value="Unassembled WGS sequence"/>
</dbReference>
<keyword evidence="4 5" id="KW-0472">Membrane</keyword>
<dbReference type="InterPro" id="IPR017501">
    <property type="entry name" value="Phage_infect_YhgE_C"/>
</dbReference>
<feature type="transmembrane region" description="Helical" evidence="5">
    <location>
        <begin position="551"/>
        <end position="571"/>
    </location>
</feature>
<protein>
    <submittedName>
        <fullName evidence="7">YhgE/Pip C-terminal do</fullName>
    </submittedName>
</protein>
<feature type="transmembrane region" description="Helical" evidence="5">
    <location>
        <begin position="583"/>
        <end position="602"/>
    </location>
</feature>
<evidence type="ECO:0000256" key="4">
    <source>
        <dbReference type="ARBA" id="ARBA00023136"/>
    </source>
</evidence>
<dbReference type="Pfam" id="PF12698">
    <property type="entry name" value="ABC2_membrane_3"/>
    <property type="match status" value="2"/>
</dbReference>
<sequence>MYAWLNIDSNWNPYENTGNLPIAIVNKDKGTVILNENINMGNSLVESLKGNNAMKWSFTDEAEAREKVNKSEFYGEIDIPKDFSKNIVLIFENGNIKRSELDFYVNQKKNPIAPIIVSKAVGAIQTTINQNIVNALIYKSLGMANSAKLLTNHIKSTDDIIDKLNKGKEGVYDLSSIFKVLKLIADSTNNSISALRDLLPTVNSLTGTSEDGIKNIKGTMDSFKNLSNDIDNVVDSIENDRKEILDIINSFDLDPMKENKDIISNKISEIDTRLTNNKERIQNIQTLISILGEHVQLEGLSALQRQLQEVVNEIDNTQTIISNNRKTEKDINNINKKLKSIHGQEKGVSKAYRNDIKKNLDSAYDNSSKSMDILSDLLNNLDGAAEKTDSALAYMMKAIGNSKDLTDNLDNTCSRLQNDIGKIIDNLSDSKKSEMYNKFVNLIKNDPVDVANFLSTPVETVESAVYGTDKNGSQLTYGSKMAPFYSVLACWVGCILLITIVKTEITGVEGIEKFKNYQKFLGRFAIFALMALSQGFLVGLGDIFLKVQVKYPFYFILTIMITSFVFMLFVYSLTLSFGRVGEGMSVIVLVLQIAGSGGTFPVEMLPKAFQFAQPIMPFYPAMNLIRETIGGFYGNNFLKYMLMLLSHMIIPLLLGLIFRTPLIHMLEKVDKELEKTAMII</sequence>
<evidence type="ECO:0000256" key="5">
    <source>
        <dbReference type="SAM" id="Phobius"/>
    </source>
</evidence>
<evidence type="ECO:0000313" key="7">
    <source>
        <dbReference type="EMBL" id="ORY86436.1"/>
    </source>
</evidence>
<feature type="transmembrane region" description="Helical" evidence="5">
    <location>
        <begin position="640"/>
        <end position="658"/>
    </location>
</feature>
<keyword evidence="3 5" id="KW-1133">Transmembrane helix</keyword>
<feature type="transmembrane region" description="Helical" evidence="5">
    <location>
        <begin position="521"/>
        <end position="545"/>
    </location>
</feature>
<dbReference type="InterPro" id="IPR017500">
    <property type="entry name" value="Phage_infect_YhgE_N"/>
</dbReference>
<comment type="caution">
    <text evidence="7">The sequence shown here is derived from an EMBL/GenBank/DDBJ whole genome shotgun (WGS) entry which is preliminary data.</text>
</comment>
<reference evidence="7 8" key="1">
    <citation type="submission" date="2016-08" db="EMBL/GenBank/DDBJ databases">
        <title>A Parts List for Fungal Cellulosomes Revealed by Comparative Genomics.</title>
        <authorList>
            <consortium name="DOE Joint Genome Institute"/>
            <person name="Haitjema C.H."/>
            <person name="Gilmore S.P."/>
            <person name="Henske J.K."/>
            <person name="Solomon K.V."/>
            <person name="De Groot R."/>
            <person name="Kuo A."/>
            <person name="Mondo S.J."/>
            <person name="Salamov A.A."/>
            <person name="Labutti K."/>
            <person name="Zhao Z."/>
            <person name="Chiniquy J."/>
            <person name="Barry K."/>
            <person name="Brewer H.M."/>
            <person name="Purvine S.O."/>
            <person name="Wright A.T."/>
            <person name="Boxma B."/>
            <person name="Van Alen T."/>
            <person name="Hackstein J.H."/>
            <person name="Baker S.E."/>
            <person name="Grigoriev I.V."/>
            <person name="O'Malley M.A."/>
        </authorList>
    </citation>
    <scope>NUCLEOTIDE SEQUENCE [LARGE SCALE GENOMIC DNA]</scope>
    <source>
        <strain evidence="7 8">G1</strain>
    </source>
</reference>
<feature type="domain" description="ABC-2 type transporter transmembrane" evidence="6">
    <location>
        <begin position="12"/>
        <end position="147"/>
    </location>
</feature>
<evidence type="ECO:0000256" key="2">
    <source>
        <dbReference type="ARBA" id="ARBA00022692"/>
    </source>
</evidence>
<dbReference type="OrthoDB" id="2136214at2759"/>
<dbReference type="GO" id="GO:0140359">
    <property type="term" value="F:ABC-type transporter activity"/>
    <property type="evidence" value="ECO:0007669"/>
    <property type="project" value="InterPro"/>
</dbReference>
<dbReference type="InterPro" id="IPR013525">
    <property type="entry name" value="ABC2_TM"/>
</dbReference>
<dbReference type="NCBIfam" id="TIGR03061">
    <property type="entry name" value="pip_yhgE_Nterm"/>
    <property type="match status" value="1"/>
</dbReference>
<accession>A0A1Y2FTC0</accession>
<dbReference type="NCBIfam" id="TIGR03062">
    <property type="entry name" value="pip_yhgE_Cterm"/>
    <property type="match status" value="1"/>
</dbReference>
<gene>
    <name evidence="7" type="ORF">LY90DRAFT_696748</name>
</gene>
<name>A0A1Y2FTC0_9FUNG</name>
<keyword evidence="2 5" id="KW-0812">Transmembrane</keyword>
<feature type="transmembrane region" description="Helical" evidence="5">
    <location>
        <begin position="482"/>
        <end position="501"/>
    </location>
</feature>
<keyword evidence="8" id="KW-1185">Reference proteome</keyword>
<comment type="subcellular location">
    <subcellularLocation>
        <location evidence="1">Membrane</location>
        <topology evidence="1">Multi-pass membrane protein</topology>
    </subcellularLocation>
</comment>
<feature type="domain" description="ABC-2 type transporter transmembrane" evidence="6">
    <location>
        <begin position="308"/>
        <end position="656"/>
    </location>
</feature>